<name>A0A382L9W8_9ZZZZ</name>
<dbReference type="Gene3D" id="3.20.20.330">
    <property type="entry name" value="Homocysteine-binding-like domain"/>
    <property type="match status" value="1"/>
</dbReference>
<dbReference type="InterPro" id="IPR003726">
    <property type="entry name" value="HCY_dom"/>
</dbReference>
<dbReference type="InterPro" id="IPR036589">
    <property type="entry name" value="HCY_dom_sf"/>
</dbReference>
<protein>
    <recommendedName>
        <fullName evidence="3">Hcy-binding domain-containing protein</fullName>
    </recommendedName>
</protein>
<accession>A0A382L9W8</accession>
<evidence type="ECO:0000256" key="1">
    <source>
        <dbReference type="ARBA" id="ARBA00022603"/>
    </source>
</evidence>
<dbReference type="PANTHER" id="PTHR11103:SF18">
    <property type="entry name" value="SLR1189 PROTEIN"/>
    <property type="match status" value="1"/>
</dbReference>
<gene>
    <name evidence="4" type="ORF">METZ01_LOCUS284731</name>
</gene>
<sequence length="286" mass="31468">MIIGDGAMGTELRRRGVKVPSHVESIWSALALKEAASTVEEIHIDYIKAGSDYITTNNYAVTRPILSRVNLDNELESLTIKSIEIAKSALSKTHSKKIKILGSLPPLETSYRADLILEEEEMNKQYSEIASILKDKVDIIICETMASALEAKCALRAALNTNMPVWVSWTLHGNQMNTLPSGETVNDAFAELTGLEPEAYLVNCCAANLVTPSLKVLNELTDVRLGAYANAENVQIESTSTQPKLAEEKHWESATEIDEKIYLKETSKWIKEGASIIGGCCRTRPS</sequence>
<evidence type="ECO:0000259" key="3">
    <source>
        <dbReference type="PROSITE" id="PS50970"/>
    </source>
</evidence>
<evidence type="ECO:0000256" key="2">
    <source>
        <dbReference type="ARBA" id="ARBA00022679"/>
    </source>
</evidence>
<feature type="domain" description="Hcy-binding" evidence="3">
    <location>
        <begin position="1"/>
        <end position="286"/>
    </location>
</feature>
<keyword evidence="2" id="KW-0808">Transferase</keyword>
<reference evidence="4" key="1">
    <citation type="submission" date="2018-05" db="EMBL/GenBank/DDBJ databases">
        <authorList>
            <person name="Lanie J.A."/>
            <person name="Ng W.-L."/>
            <person name="Kazmierczak K.M."/>
            <person name="Andrzejewski T.M."/>
            <person name="Davidsen T.M."/>
            <person name="Wayne K.J."/>
            <person name="Tettelin H."/>
            <person name="Glass J.I."/>
            <person name="Rusch D."/>
            <person name="Podicherti R."/>
            <person name="Tsui H.-C.T."/>
            <person name="Winkler M.E."/>
        </authorList>
    </citation>
    <scope>NUCLEOTIDE SEQUENCE</scope>
</reference>
<proteinExistence type="predicted"/>
<dbReference type="SUPFAM" id="SSF82282">
    <property type="entry name" value="Homocysteine S-methyltransferase"/>
    <property type="match status" value="1"/>
</dbReference>
<dbReference type="PANTHER" id="PTHR11103">
    <property type="entry name" value="SLR1189 PROTEIN"/>
    <property type="match status" value="1"/>
</dbReference>
<dbReference type="Pfam" id="PF02574">
    <property type="entry name" value="S-methyl_trans"/>
    <property type="match status" value="1"/>
</dbReference>
<dbReference type="EMBL" id="UINC01084853">
    <property type="protein sequence ID" value="SVC31877.1"/>
    <property type="molecule type" value="Genomic_DNA"/>
</dbReference>
<organism evidence="4">
    <name type="scientific">marine metagenome</name>
    <dbReference type="NCBI Taxonomy" id="408172"/>
    <lineage>
        <taxon>unclassified sequences</taxon>
        <taxon>metagenomes</taxon>
        <taxon>ecological metagenomes</taxon>
    </lineage>
</organism>
<evidence type="ECO:0000313" key="4">
    <source>
        <dbReference type="EMBL" id="SVC31877.1"/>
    </source>
</evidence>
<dbReference type="AlphaFoldDB" id="A0A382L9W8"/>
<dbReference type="PROSITE" id="PS50970">
    <property type="entry name" value="HCY"/>
    <property type="match status" value="1"/>
</dbReference>
<feature type="non-terminal residue" evidence="4">
    <location>
        <position position="286"/>
    </location>
</feature>
<dbReference type="GO" id="GO:0032259">
    <property type="term" value="P:methylation"/>
    <property type="evidence" value="ECO:0007669"/>
    <property type="project" value="UniProtKB-KW"/>
</dbReference>
<keyword evidence="1" id="KW-0489">Methyltransferase</keyword>
<dbReference type="GO" id="GO:0008168">
    <property type="term" value="F:methyltransferase activity"/>
    <property type="evidence" value="ECO:0007669"/>
    <property type="project" value="UniProtKB-KW"/>
</dbReference>